<dbReference type="InterPro" id="IPR039968">
    <property type="entry name" value="BcerS-like"/>
</dbReference>
<dbReference type="Proteomes" id="UP000002217">
    <property type="component" value="Chromosome"/>
</dbReference>
<evidence type="ECO:0008006" key="3">
    <source>
        <dbReference type="Google" id="ProtNLM"/>
    </source>
</evidence>
<dbReference type="HOGENOM" id="CLU_053649_0_0_9"/>
<dbReference type="PANTHER" id="PTHR41368:SF1">
    <property type="entry name" value="PROTEIN YGHO"/>
    <property type="match status" value="1"/>
</dbReference>
<evidence type="ECO:0000313" key="1">
    <source>
        <dbReference type="EMBL" id="ACV64305.1"/>
    </source>
</evidence>
<dbReference type="RefSeq" id="WP_015758992.1">
    <property type="nucleotide sequence ID" value="NC_013216.1"/>
</dbReference>
<dbReference type="EMBL" id="CP001720">
    <property type="protein sequence ID" value="ACV64305.1"/>
    <property type="molecule type" value="Genomic_DNA"/>
</dbReference>
<dbReference type="SUPFAM" id="SSF55729">
    <property type="entry name" value="Acyl-CoA N-acyltransferases (Nat)"/>
    <property type="match status" value="1"/>
</dbReference>
<dbReference type="STRING" id="485916.Dtox_3593"/>
<gene>
    <name evidence="1" type="ordered locus">Dtox_3593</name>
</gene>
<proteinExistence type="predicted"/>
<dbReference type="AlphaFoldDB" id="C8VW18"/>
<reference evidence="1 2" key="1">
    <citation type="journal article" date="2009" name="Stand. Genomic Sci.">
        <title>Complete genome sequence of Desulfotomaculum acetoxidans type strain (5575).</title>
        <authorList>
            <person name="Spring S."/>
            <person name="Lapidus A."/>
            <person name="Schroder M."/>
            <person name="Gleim D."/>
            <person name="Sims D."/>
            <person name="Meincke L."/>
            <person name="Glavina Del Rio T."/>
            <person name="Tice H."/>
            <person name="Copeland A."/>
            <person name="Cheng J.F."/>
            <person name="Lucas S."/>
            <person name="Chen F."/>
            <person name="Nolan M."/>
            <person name="Bruce D."/>
            <person name="Goodwin L."/>
            <person name="Pitluck S."/>
            <person name="Ivanova N."/>
            <person name="Mavromatis K."/>
            <person name="Mikhailova N."/>
            <person name="Pati A."/>
            <person name="Chen A."/>
            <person name="Palaniappan K."/>
            <person name="Land M."/>
            <person name="Hauser L."/>
            <person name="Chang Y.J."/>
            <person name="Jeffries C.D."/>
            <person name="Chain P."/>
            <person name="Saunders E."/>
            <person name="Brettin T."/>
            <person name="Detter J.C."/>
            <person name="Goker M."/>
            <person name="Bristow J."/>
            <person name="Eisen J.A."/>
            <person name="Markowitz V."/>
            <person name="Hugenholtz P."/>
            <person name="Kyrpides N.C."/>
            <person name="Klenk H.P."/>
            <person name="Han C."/>
        </authorList>
    </citation>
    <scope>NUCLEOTIDE SEQUENCE [LARGE SCALE GENOMIC DNA]</scope>
    <source>
        <strain evidence="2">ATCC 49208 / DSM 771 / VKM B-1644</strain>
    </source>
</reference>
<keyword evidence="2" id="KW-1185">Reference proteome</keyword>
<name>C8VW18_DESAS</name>
<sequence length="361" mass="41191">MSIQVIEVSTGSELYKFIDLSRQIYKNDRWGVLPPMDSNLPNFFQSPYFRQHNKLYLALNNNRPVARAAAITNQDYMKNIGFIGYFEAFEEPEATASLFNAATSWLKECQVNTVIGPVTRNTNQIIGVLTEGFSEEPYFMTPYNSPYYSSLFDSMGFIKAEDFFAYRWNRDIAFPPKIHRVALKASRSSGLNVRSIRFNRINQEALAVKNILNQAMSNNWGYKPLSDLDAQQLLYEYKGFCDPDLMTVIEIGRQPAAICLTVPNINPLLNRFTRGLPLPLPYGLKQQLNTFRLAILGVVPDFRYRGLEAIMISRTINTALAKGYTSGEFSLIHERNTMMNKIISGTGCPKVKSFRLYQKEI</sequence>
<protein>
    <recommendedName>
        <fullName evidence="3">N-acetyltransferase domain-containing protein</fullName>
    </recommendedName>
</protein>
<dbReference type="OrthoDB" id="9806005at2"/>
<dbReference type="PANTHER" id="PTHR41368">
    <property type="entry name" value="PROTEIN YGHO"/>
    <property type="match status" value="1"/>
</dbReference>
<organism evidence="1 2">
    <name type="scientific">Desulfofarcimen acetoxidans (strain ATCC 49208 / DSM 771 / KCTC 5769 / VKM B-1644 / 5575)</name>
    <name type="common">Desulfotomaculum acetoxidans</name>
    <dbReference type="NCBI Taxonomy" id="485916"/>
    <lineage>
        <taxon>Bacteria</taxon>
        <taxon>Bacillati</taxon>
        <taxon>Bacillota</taxon>
        <taxon>Clostridia</taxon>
        <taxon>Eubacteriales</taxon>
        <taxon>Peptococcaceae</taxon>
        <taxon>Desulfofarcimen</taxon>
    </lineage>
</organism>
<evidence type="ECO:0000313" key="2">
    <source>
        <dbReference type="Proteomes" id="UP000002217"/>
    </source>
</evidence>
<accession>C8VW18</accession>
<dbReference type="Gene3D" id="3.40.630.30">
    <property type="match status" value="1"/>
</dbReference>
<dbReference type="eggNOG" id="COG3153">
    <property type="taxonomic scope" value="Bacteria"/>
</dbReference>
<dbReference type="KEGG" id="dae:Dtox_3593"/>
<dbReference type="InterPro" id="IPR016181">
    <property type="entry name" value="Acyl_CoA_acyltransferase"/>
</dbReference>